<dbReference type="GO" id="GO:0007188">
    <property type="term" value="P:adenylate cyclase-modulating G protein-coupled receptor signaling pathway"/>
    <property type="evidence" value="ECO:0007669"/>
    <property type="project" value="TreeGrafter"/>
</dbReference>
<evidence type="ECO:0000256" key="3">
    <source>
        <dbReference type="ARBA" id="ARBA00022741"/>
    </source>
</evidence>
<dbReference type="Gene3D" id="1.10.400.10">
    <property type="entry name" value="GI Alpha 1, domain 2-like"/>
    <property type="match status" value="1"/>
</dbReference>
<dbReference type="GO" id="GO:0031683">
    <property type="term" value="F:G-protein beta/gamma-subunit complex binding"/>
    <property type="evidence" value="ECO:0007669"/>
    <property type="project" value="InterPro"/>
</dbReference>
<feature type="compositionally biased region" description="Gly residues" evidence="8">
    <location>
        <begin position="27"/>
        <end position="39"/>
    </location>
</feature>
<dbReference type="SMART" id="SM00275">
    <property type="entry name" value="G_alpha"/>
    <property type="match status" value="1"/>
</dbReference>
<keyword evidence="3 6" id="KW-0547">Nucleotide-binding</keyword>
<dbReference type="SUPFAM" id="SSF52540">
    <property type="entry name" value="P-loop containing nucleoside triphosphate hydrolases"/>
    <property type="match status" value="1"/>
</dbReference>
<proteinExistence type="predicted"/>
<dbReference type="Pfam" id="PF00503">
    <property type="entry name" value="G-alpha"/>
    <property type="match status" value="1"/>
</dbReference>
<dbReference type="PANTHER" id="PTHR10218:SF360">
    <property type="entry name" value="GUANINE NUCLEOTIDE-BINDING PROTEIN SUBUNIT ALPHA HOMOLOG"/>
    <property type="match status" value="1"/>
</dbReference>
<dbReference type="SUPFAM" id="SSF47895">
    <property type="entry name" value="Transducin (alpha subunit), insertion domain"/>
    <property type="match status" value="1"/>
</dbReference>
<dbReference type="GO" id="GO:0003924">
    <property type="term" value="F:GTPase activity"/>
    <property type="evidence" value="ECO:0007669"/>
    <property type="project" value="InterPro"/>
</dbReference>
<keyword evidence="4 6" id="KW-0342">GTP-binding</keyword>
<evidence type="ECO:0000313" key="11">
    <source>
        <dbReference type="WBParaSite" id="maker-uti_cns_0000820-snap-gene-0.7-mRNA-1"/>
    </source>
</evidence>
<keyword evidence="9" id="KW-1185">Reference proteome</keyword>
<dbReference type="GO" id="GO:0046872">
    <property type="term" value="F:metal ion binding"/>
    <property type="evidence" value="ECO:0007669"/>
    <property type="project" value="UniProtKB-KW"/>
</dbReference>
<dbReference type="GO" id="GO:0001664">
    <property type="term" value="F:G protein-coupled receptor binding"/>
    <property type="evidence" value="ECO:0007669"/>
    <property type="project" value="TreeGrafter"/>
</dbReference>
<dbReference type="STRING" id="282301.A0A1I8G3V6"/>
<dbReference type="InterPro" id="IPR011025">
    <property type="entry name" value="GproteinA_insert"/>
</dbReference>
<feature type="binding site" evidence="7">
    <location>
        <position position="81"/>
    </location>
    <ligand>
        <name>Mg(2+)</name>
        <dbReference type="ChEBI" id="CHEBI:18420"/>
    </ligand>
</feature>
<keyword evidence="5" id="KW-0807">Transducer</keyword>
<name>A0A1I8G3V6_9PLAT</name>
<dbReference type="WBParaSite" id="maker-uti_cns_0000109-snap-gene-2.35-mRNA-1">
    <property type="protein sequence ID" value="maker-uti_cns_0000109-snap-gene-2.35-mRNA-1"/>
    <property type="gene ID" value="maker-uti_cns_0000109-snap-gene-2.35"/>
</dbReference>
<evidence type="ECO:0000256" key="4">
    <source>
        <dbReference type="ARBA" id="ARBA00023134"/>
    </source>
</evidence>
<dbReference type="GO" id="GO:0005737">
    <property type="term" value="C:cytoplasm"/>
    <property type="evidence" value="ECO:0007669"/>
    <property type="project" value="TreeGrafter"/>
</dbReference>
<dbReference type="AlphaFoldDB" id="A0A1I8G3V6"/>
<dbReference type="InterPro" id="IPR027417">
    <property type="entry name" value="P-loop_NTPase"/>
</dbReference>
<dbReference type="WBParaSite" id="maker-uti_cns_0000941-snap-gene-0.12-mRNA-1">
    <property type="protein sequence ID" value="maker-uti_cns_0000941-snap-gene-0.12-mRNA-1"/>
    <property type="gene ID" value="maker-uti_cns_0000941-snap-gene-0.12"/>
</dbReference>
<organism evidence="9 11">
    <name type="scientific">Macrostomum lignano</name>
    <dbReference type="NCBI Taxonomy" id="282301"/>
    <lineage>
        <taxon>Eukaryota</taxon>
        <taxon>Metazoa</taxon>
        <taxon>Spiralia</taxon>
        <taxon>Lophotrochozoa</taxon>
        <taxon>Platyhelminthes</taxon>
        <taxon>Rhabditophora</taxon>
        <taxon>Macrostomorpha</taxon>
        <taxon>Macrostomida</taxon>
        <taxon>Macrostomidae</taxon>
        <taxon>Macrostomum</taxon>
    </lineage>
</organism>
<keyword evidence="7" id="KW-0460">Magnesium</keyword>
<dbReference type="FunFam" id="3.40.50.300:FF:000692">
    <property type="entry name" value="Guanine nucleotide-binding protein subunit alpha"/>
    <property type="match status" value="1"/>
</dbReference>
<evidence type="ECO:0000256" key="8">
    <source>
        <dbReference type="SAM" id="MobiDB-lite"/>
    </source>
</evidence>
<evidence type="ECO:0000256" key="7">
    <source>
        <dbReference type="PIRSR" id="PIRSR601019-2"/>
    </source>
</evidence>
<dbReference type="PANTHER" id="PTHR10218">
    <property type="entry name" value="GTP-BINDING PROTEIN ALPHA SUBUNIT"/>
    <property type="match status" value="1"/>
</dbReference>
<feature type="region of interest" description="Disordered" evidence="8">
    <location>
        <begin position="1"/>
        <end position="50"/>
    </location>
</feature>
<dbReference type="PROSITE" id="PS51882">
    <property type="entry name" value="G_ALPHA"/>
    <property type="match status" value="1"/>
</dbReference>
<dbReference type="Gene3D" id="3.40.50.300">
    <property type="entry name" value="P-loop containing nucleotide triphosphate hydrolases"/>
    <property type="match status" value="1"/>
</dbReference>
<feature type="binding site" evidence="6">
    <location>
        <begin position="330"/>
        <end position="333"/>
    </location>
    <ligand>
        <name>GTP</name>
        <dbReference type="ChEBI" id="CHEBI:37565"/>
    </ligand>
</feature>
<evidence type="ECO:0000313" key="9">
    <source>
        <dbReference type="Proteomes" id="UP000095280"/>
    </source>
</evidence>
<dbReference type="InterPro" id="IPR001019">
    <property type="entry name" value="Gprotein_alpha_su"/>
</dbReference>
<dbReference type="GO" id="GO:0005834">
    <property type="term" value="C:heterotrimeric G-protein complex"/>
    <property type="evidence" value="ECO:0007669"/>
    <property type="project" value="TreeGrafter"/>
</dbReference>
<dbReference type="OrthoDB" id="5817230at2759"/>
<evidence type="ECO:0000256" key="1">
    <source>
        <dbReference type="ARBA" id="ARBA00011356"/>
    </source>
</evidence>
<protein>
    <submittedName>
        <fullName evidence="10 11">G-protein alpha subunit</fullName>
    </submittedName>
</protein>
<evidence type="ECO:0000256" key="2">
    <source>
        <dbReference type="ARBA" id="ARBA00022723"/>
    </source>
</evidence>
<dbReference type="WBParaSite" id="maker-uti_cns_0000820-snap-gene-0.7-mRNA-1">
    <property type="protein sequence ID" value="maker-uti_cns_0000820-snap-gene-0.7-mRNA-1"/>
    <property type="gene ID" value="maker-uti_cns_0000820-snap-gene-0.7"/>
</dbReference>
<feature type="binding site" evidence="7">
    <location>
        <position position="232"/>
    </location>
    <ligand>
        <name>Mg(2+)</name>
        <dbReference type="ChEBI" id="CHEBI:18420"/>
    </ligand>
</feature>
<evidence type="ECO:0000256" key="6">
    <source>
        <dbReference type="PIRSR" id="PIRSR601019-1"/>
    </source>
</evidence>
<evidence type="ECO:0000256" key="5">
    <source>
        <dbReference type="ARBA" id="ARBA00023224"/>
    </source>
</evidence>
<comment type="subunit">
    <text evidence="1">G proteins are composed of 3 units; alpha, beta and gamma. The alpha chain contains the guanine nucleotide binding site.</text>
</comment>
<evidence type="ECO:0000313" key="10">
    <source>
        <dbReference type="WBParaSite" id="maker-uti_cns_0000109-snap-gene-2.35-mRNA-1"/>
    </source>
</evidence>
<keyword evidence="2 7" id="KW-0479">Metal-binding</keyword>
<reference evidence="10 11" key="1">
    <citation type="submission" date="2016-11" db="UniProtKB">
        <authorList>
            <consortium name="WormBaseParasite"/>
        </authorList>
    </citation>
    <scope>IDENTIFICATION</scope>
</reference>
<feature type="binding site" evidence="6">
    <location>
        <begin position="226"/>
        <end position="232"/>
    </location>
    <ligand>
        <name>GTP</name>
        <dbReference type="ChEBI" id="CHEBI:37565"/>
    </ligand>
</feature>
<dbReference type="PRINTS" id="PR00318">
    <property type="entry name" value="GPROTEINA"/>
</dbReference>
<dbReference type="Proteomes" id="UP000095280">
    <property type="component" value="Unplaced"/>
</dbReference>
<accession>A0A1I8G3V6</accession>
<dbReference type="GO" id="GO:0005525">
    <property type="term" value="F:GTP binding"/>
    <property type="evidence" value="ECO:0007669"/>
    <property type="project" value="UniProtKB-KW"/>
</dbReference>
<sequence length="421" mass="48309">MSLLCPCTSGRSSQRDAKYSLNSAGPSGSGATGGANAGRGGRKLTPKQISDQIDEQIKQDKRRRRQERRILLLGTAASGKSTFLRSLRIIHKDQFDEREVRSFQAVIYANVWRGIMKLLFIKKQLGIKWESSKPGIAAVKSMLALESEIGQVNVVSCNITEDQFLRAAPHIRTLWCDSGVRESFERRHSVQGDEEFRDVGENLDYYLNQLDSIAMPGYRPTEAHILHSRRFTDSVFEKPLMYNGIPLLIIDIGGHTNERRKWAKTLRVFRGELQSVIYIIACSTFNEFYTKPATGELINKLDESFDCLRHLLEIKTELFTPDMSLIVFFNKDDLFSYKIETLRVNYAQYDTSFDSQRYDPTNLGHVREHLLRRLNVVLNASLQLKKYTHFTTSIDLSNVRRVFKDVQDTVMHNFIREALPT</sequence>